<comment type="caution">
    <text evidence="1">The sequence shown here is derived from an EMBL/GenBank/DDBJ whole genome shotgun (WGS) entry which is preliminary data.</text>
</comment>
<proteinExistence type="predicted"/>
<gene>
    <name evidence="1" type="ORF">HDG41_002743</name>
</gene>
<dbReference type="EMBL" id="JACHDE010000003">
    <property type="protein sequence ID" value="MBB5400694.1"/>
    <property type="molecule type" value="Genomic_DNA"/>
</dbReference>
<reference evidence="1 2" key="1">
    <citation type="submission" date="2020-08" db="EMBL/GenBank/DDBJ databases">
        <title>Genomic Encyclopedia of Type Strains, Phase IV (KMG-V): Genome sequencing to study the core and pangenomes of soil and plant-associated prokaryotes.</title>
        <authorList>
            <person name="Whitman W."/>
        </authorList>
    </citation>
    <scope>NUCLEOTIDE SEQUENCE [LARGE SCALE GENOMIC DNA]</scope>
    <source>
        <strain evidence="1 2">JPY162</strain>
    </source>
</reference>
<dbReference type="AlphaFoldDB" id="A0A7W8P0Y8"/>
<evidence type="ECO:0000313" key="1">
    <source>
        <dbReference type="EMBL" id="MBB5400694.1"/>
    </source>
</evidence>
<accession>A0A7W8P0Y8</accession>
<protein>
    <submittedName>
        <fullName evidence="1">Uncharacterized protein</fullName>
    </submittedName>
</protein>
<name>A0A7W8P0Y8_9BURK</name>
<sequence>MSYRPEPDVNGAHPLFTAFFATLTDGYDLKTEAVK</sequence>
<dbReference type="Proteomes" id="UP000592820">
    <property type="component" value="Unassembled WGS sequence"/>
</dbReference>
<organism evidence="1 2">
    <name type="scientific">Paraburkholderia youngii</name>
    <dbReference type="NCBI Taxonomy" id="2782701"/>
    <lineage>
        <taxon>Bacteria</taxon>
        <taxon>Pseudomonadati</taxon>
        <taxon>Pseudomonadota</taxon>
        <taxon>Betaproteobacteria</taxon>
        <taxon>Burkholderiales</taxon>
        <taxon>Burkholderiaceae</taxon>
        <taxon>Paraburkholderia</taxon>
    </lineage>
</organism>
<evidence type="ECO:0000313" key="2">
    <source>
        <dbReference type="Proteomes" id="UP000592820"/>
    </source>
</evidence>